<name>A0A922M6Q3_SPOEX</name>
<feature type="region of interest" description="Disordered" evidence="1">
    <location>
        <begin position="65"/>
        <end position="85"/>
    </location>
</feature>
<dbReference type="Proteomes" id="UP000814243">
    <property type="component" value="Unassembled WGS sequence"/>
</dbReference>
<reference evidence="2" key="1">
    <citation type="journal article" date="2021" name="G3 (Bethesda)">
        <title>Genome and transcriptome analysis of the beet armyworm Spodoptera exigua reveals targets for pest control. .</title>
        <authorList>
            <person name="Simon S."/>
            <person name="Breeschoten T."/>
            <person name="Jansen H.J."/>
            <person name="Dirks R.P."/>
            <person name="Schranz M.E."/>
            <person name="Ros V.I.D."/>
        </authorList>
    </citation>
    <scope>NUCLEOTIDE SEQUENCE</scope>
    <source>
        <strain evidence="2">TB_SE_WUR_2020</strain>
    </source>
</reference>
<gene>
    <name evidence="2" type="ORF">HF086_014620</name>
</gene>
<dbReference type="EMBL" id="JACEFF010000805">
    <property type="protein sequence ID" value="KAH9630879.1"/>
    <property type="molecule type" value="Genomic_DNA"/>
</dbReference>
<dbReference type="AlphaFoldDB" id="A0A922M6Q3"/>
<comment type="caution">
    <text evidence="2">The sequence shown here is derived from an EMBL/GenBank/DDBJ whole genome shotgun (WGS) entry which is preliminary data.</text>
</comment>
<protein>
    <submittedName>
        <fullName evidence="2">Uncharacterized protein</fullName>
    </submittedName>
</protein>
<organism evidence="2 3">
    <name type="scientific">Spodoptera exigua</name>
    <name type="common">Beet armyworm</name>
    <name type="synonym">Noctua fulgens</name>
    <dbReference type="NCBI Taxonomy" id="7107"/>
    <lineage>
        <taxon>Eukaryota</taxon>
        <taxon>Metazoa</taxon>
        <taxon>Ecdysozoa</taxon>
        <taxon>Arthropoda</taxon>
        <taxon>Hexapoda</taxon>
        <taxon>Insecta</taxon>
        <taxon>Pterygota</taxon>
        <taxon>Neoptera</taxon>
        <taxon>Endopterygota</taxon>
        <taxon>Lepidoptera</taxon>
        <taxon>Glossata</taxon>
        <taxon>Ditrysia</taxon>
        <taxon>Noctuoidea</taxon>
        <taxon>Noctuidae</taxon>
        <taxon>Amphipyrinae</taxon>
        <taxon>Spodoptera</taxon>
    </lineage>
</organism>
<evidence type="ECO:0000313" key="2">
    <source>
        <dbReference type="EMBL" id="KAH9630879.1"/>
    </source>
</evidence>
<evidence type="ECO:0000256" key="1">
    <source>
        <dbReference type="SAM" id="MobiDB-lite"/>
    </source>
</evidence>
<evidence type="ECO:0000313" key="3">
    <source>
        <dbReference type="Proteomes" id="UP000814243"/>
    </source>
</evidence>
<feature type="compositionally biased region" description="Polar residues" evidence="1">
    <location>
        <begin position="74"/>
        <end position="85"/>
    </location>
</feature>
<proteinExistence type="predicted"/>
<sequence length="85" mass="9225">MEVTDLNDLLNVRSIKMEQGDSAFDENTVENSDPLSIIPQYVTESDLGLMQAGGEILQTPLAVFSDTPDEDDTMQSTESSGKVSL</sequence>
<accession>A0A922M6Q3</accession>